<feature type="domain" description="Right handed beta helix" evidence="2">
    <location>
        <begin position="402"/>
        <end position="571"/>
    </location>
</feature>
<feature type="signal peptide" evidence="1">
    <location>
        <begin position="1"/>
        <end position="22"/>
    </location>
</feature>
<protein>
    <submittedName>
        <fullName evidence="3">Right handed beta helix region</fullName>
    </submittedName>
</protein>
<dbReference type="InterPro" id="IPR039448">
    <property type="entry name" value="Beta_helix"/>
</dbReference>
<organism evidence="3 4">
    <name type="scientific">Abditibacterium utsteinense</name>
    <dbReference type="NCBI Taxonomy" id="1960156"/>
    <lineage>
        <taxon>Bacteria</taxon>
        <taxon>Pseudomonadati</taxon>
        <taxon>Abditibacteriota</taxon>
        <taxon>Abditibacteriia</taxon>
        <taxon>Abditibacteriales</taxon>
        <taxon>Abditibacteriaceae</taxon>
        <taxon>Abditibacterium</taxon>
    </lineage>
</organism>
<proteinExistence type="predicted"/>
<name>A0A2S8SR67_9BACT</name>
<dbReference type="InParanoid" id="A0A2S8SR67"/>
<dbReference type="Proteomes" id="UP000237684">
    <property type="component" value="Unassembled WGS sequence"/>
</dbReference>
<dbReference type="EMBL" id="NIGF01000013">
    <property type="protein sequence ID" value="PQV63287.1"/>
    <property type="molecule type" value="Genomic_DNA"/>
</dbReference>
<dbReference type="SUPFAM" id="SSF51126">
    <property type="entry name" value="Pectin lyase-like"/>
    <property type="match status" value="1"/>
</dbReference>
<dbReference type="OrthoDB" id="9807299at2"/>
<dbReference type="RefSeq" id="WP_106380531.1">
    <property type="nucleotide sequence ID" value="NZ_NIGF01000013.1"/>
</dbReference>
<dbReference type="Pfam" id="PF13229">
    <property type="entry name" value="Beta_helix"/>
    <property type="match status" value="1"/>
</dbReference>
<keyword evidence="1" id="KW-0732">Signal</keyword>
<accession>A0A2S8SR67</accession>
<evidence type="ECO:0000259" key="2">
    <source>
        <dbReference type="Pfam" id="PF13229"/>
    </source>
</evidence>
<dbReference type="SMART" id="SM00710">
    <property type="entry name" value="PbH1"/>
    <property type="match status" value="7"/>
</dbReference>
<keyword evidence="4" id="KW-1185">Reference proteome</keyword>
<reference evidence="3 4" key="1">
    <citation type="journal article" date="2018" name="Syst. Appl. Microbiol.">
        <title>Abditibacterium utsteinense sp. nov., the first cultivated member of candidate phylum FBP, isolated from ice-free Antarctic soil samples.</title>
        <authorList>
            <person name="Tahon G."/>
            <person name="Tytgat B."/>
            <person name="Lebbe L."/>
            <person name="Carlier A."/>
            <person name="Willems A."/>
        </authorList>
    </citation>
    <scope>NUCLEOTIDE SEQUENCE [LARGE SCALE GENOMIC DNA]</scope>
    <source>
        <strain evidence="3 4">LMG 29911</strain>
    </source>
</reference>
<dbReference type="Gene3D" id="2.160.20.10">
    <property type="entry name" value="Single-stranded right-handed beta-helix, Pectin lyase-like"/>
    <property type="match status" value="2"/>
</dbReference>
<dbReference type="InterPro" id="IPR012334">
    <property type="entry name" value="Pectin_lyas_fold"/>
</dbReference>
<gene>
    <name evidence="3" type="ORF">B1R32_11314</name>
</gene>
<sequence length="633" mass="67829">MKTLKFAMCIALGAIFRSPLQAQTVSISAAAAISPEHPEQLRDAILAAFKAGQKKVVVPPGVYRIPSSNAGANLEFADLKEFEIDARGAVFSMLDNSKGGIIFRNCQGVTLRGATIRNATFPFTQGRITAIAPNRKSFELQIDAGYPTTLDNTKAFDSRTTYYIFDHTTRRLKNGTYDYGNSGLLRLAPDRFQVSFEGAFGPEIEVGDLSSMRGRGESGLHNDGCTQMNIRGVSLQASGGFGFFESGGAGNRYDGVSVKPGPKPQGATAEPLMSENADGFHSAGTKKGPTIENSLFTRMPDDGIAIHGEYQMVRGSQGAIVTCMRPWPGAPYAIGDRVALVAQNGVPGGEAKVVAVQKLADDLLPPLATDFPHFRDNHFFFQLTLDKALDAKPGDVVSNLDQSGNGFVLRNNTILDHRARGFLLKARDGLVANNLVDGSSIAGLVMGPELWWGEGNYTRNVVIRGNTFAHCGYATTGPWNEQAGVLSVLGTGDSPDARGHSNLTIENNAFVSNDGINVVLDGLENSTFTGNKFLDPQKMENKRGADRKMDSGALIYVNRAKNLRIEANVAQRVGAFNTSLVKISAHASAISGAKNGVRVGGAKNADIRNPLDLQYTGDGAMRREMHDPAIKGR</sequence>
<dbReference type="AlphaFoldDB" id="A0A2S8SR67"/>
<evidence type="ECO:0000313" key="4">
    <source>
        <dbReference type="Proteomes" id="UP000237684"/>
    </source>
</evidence>
<dbReference type="InterPro" id="IPR011050">
    <property type="entry name" value="Pectin_lyase_fold/virulence"/>
</dbReference>
<evidence type="ECO:0000313" key="3">
    <source>
        <dbReference type="EMBL" id="PQV63287.1"/>
    </source>
</evidence>
<feature type="chain" id="PRO_5015492876" evidence="1">
    <location>
        <begin position="23"/>
        <end position="633"/>
    </location>
</feature>
<evidence type="ECO:0000256" key="1">
    <source>
        <dbReference type="SAM" id="SignalP"/>
    </source>
</evidence>
<dbReference type="InterPro" id="IPR006626">
    <property type="entry name" value="PbH1"/>
</dbReference>
<comment type="caution">
    <text evidence="3">The sequence shown here is derived from an EMBL/GenBank/DDBJ whole genome shotgun (WGS) entry which is preliminary data.</text>
</comment>